<gene>
    <name evidence="2" type="ORF">ABH992_001685</name>
</gene>
<evidence type="ECO:0000313" key="3">
    <source>
        <dbReference type="Proteomes" id="UP001565474"/>
    </source>
</evidence>
<protein>
    <submittedName>
        <fullName evidence="2">Uncharacterized protein</fullName>
    </submittedName>
</protein>
<comment type="caution">
    <text evidence="2">The sequence shown here is derived from an EMBL/GenBank/DDBJ whole genome shotgun (WGS) entry which is preliminary data.</text>
</comment>
<feature type="compositionally biased region" description="Basic and acidic residues" evidence="1">
    <location>
        <begin position="32"/>
        <end position="46"/>
    </location>
</feature>
<dbReference type="Proteomes" id="UP001565474">
    <property type="component" value="Unassembled WGS sequence"/>
</dbReference>
<feature type="region of interest" description="Disordered" evidence="1">
    <location>
        <begin position="23"/>
        <end position="80"/>
    </location>
</feature>
<evidence type="ECO:0000256" key="1">
    <source>
        <dbReference type="SAM" id="MobiDB-lite"/>
    </source>
</evidence>
<reference evidence="2 3" key="1">
    <citation type="submission" date="2024-07" db="EMBL/GenBank/DDBJ databases">
        <title>Genomic Encyclopedia of Type Strains, Phase V (KMG-V): Genome sequencing to study the core and pangenomes of soil and plant-associated prokaryotes.</title>
        <authorList>
            <person name="Whitman W."/>
        </authorList>
    </citation>
    <scope>NUCLEOTIDE SEQUENCE [LARGE SCALE GENOMIC DNA]</scope>
    <source>
        <strain evidence="2 3">USDA 222</strain>
    </source>
</reference>
<dbReference type="RefSeq" id="WP_081493884.1">
    <property type="nucleotide sequence ID" value="NZ_JBGBYD010000002.1"/>
</dbReference>
<keyword evidence="3" id="KW-1185">Reference proteome</keyword>
<feature type="compositionally biased region" description="Basic and acidic residues" evidence="1">
    <location>
        <begin position="57"/>
        <end position="80"/>
    </location>
</feature>
<name>A0ABV4GC86_9BRAD</name>
<sequence>MIAWNMSTLVLFNLVTLAKKATGSMANNNNRSPDEKQPGENPEGKYHYNPGNMAGKKPGDAEQTDENRTLPSPRKEKPAE</sequence>
<organism evidence="2 3">
    <name type="scientific">Bradyrhizobium yuanmingense</name>
    <dbReference type="NCBI Taxonomy" id="108015"/>
    <lineage>
        <taxon>Bacteria</taxon>
        <taxon>Pseudomonadati</taxon>
        <taxon>Pseudomonadota</taxon>
        <taxon>Alphaproteobacteria</taxon>
        <taxon>Hyphomicrobiales</taxon>
        <taxon>Nitrobacteraceae</taxon>
        <taxon>Bradyrhizobium</taxon>
    </lineage>
</organism>
<evidence type="ECO:0000313" key="2">
    <source>
        <dbReference type="EMBL" id="MEY9469286.1"/>
    </source>
</evidence>
<proteinExistence type="predicted"/>
<accession>A0ABV4GC86</accession>
<dbReference type="EMBL" id="JBGBZN010000002">
    <property type="protein sequence ID" value="MEY9469286.1"/>
    <property type="molecule type" value="Genomic_DNA"/>
</dbReference>